<evidence type="ECO:0000313" key="5">
    <source>
        <dbReference type="Proteomes" id="UP001187531"/>
    </source>
</evidence>
<gene>
    <name evidence="4" type="ORF">QYM36_011744</name>
</gene>
<proteinExistence type="inferred from homology"/>
<dbReference type="GO" id="GO:0030027">
    <property type="term" value="C:lamellipodium"/>
    <property type="evidence" value="ECO:0007669"/>
    <property type="project" value="TreeGrafter"/>
</dbReference>
<dbReference type="InterPro" id="IPR033753">
    <property type="entry name" value="GCV_H/Fam206"/>
</dbReference>
<dbReference type="EMBL" id="JAVRJZ010000015">
    <property type="protein sequence ID" value="KAK2713155.1"/>
    <property type="molecule type" value="Genomic_DNA"/>
</dbReference>
<accession>A0AA88HJR4</accession>
<evidence type="ECO:0000313" key="4">
    <source>
        <dbReference type="EMBL" id="KAK2713155.1"/>
    </source>
</evidence>
<dbReference type="InterPro" id="IPR039169">
    <property type="entry name" value="Abitram"/>
</dbReference>
<dbReference type="GO" id="GO:0048813">
    <property type="term" value="P:dendrite morphogenesis"/>
    <property type="evidence" value="ECO:0007669"/>
    <property type="project" value="TreeGrafter"/>
</dbReference>
<dbReference type="GO" id="GO:0005634">
    <property type="term" value="C:nucleus"/>
    <property type="evidence" value="ECO:0007669"/>
    <property type="project" value="TreeGrafter"/>
</dbReference>
<dbReference type="Pfam" id="PF01597">
    <property type="entry name" value="GCV_H"/>
    <property type="match status" value="1"/>
</dbReference>
<dbReference type="PANTHER" id="PTHR13651:SF0">
    <property type="entry name" value="PROTEIN ABITRAM"/>
    <property type="match status" value="1"/>
</dbReference>
<dbReference type="GO" id="GO:0003785">
    <property type="term" value="F:actin monomer binding"/>
    <property type="evidence" value="ECO:0007669"/>
    <property type="project" value="TreeGrafter"/>
</dbReference>
<name>A0AA88HJR4_ARTSF</name>
<keyword evidence="5" id="KW-1185">Reference proteome</keyword>
<comment type="caution">
    <text evidence="4">The sequence shown here is derived from an EMBL/GenBank/DDBJ whole genome shotgun (WGS) entry which is preliminary data.</text>
</comment>
<dbReference type="SUPFAM" id="SSF51230">
    <property type="entry name" value="Single hybrid motif"/>
    <property type="match status" value="1"/>
</dbReference>
<evidence type="ECO:0000256" key="3">
    <source>
        <dbReference type="ARBA" id="ARBA00030463"/>
    </source>
</evidence>
<protein>
    <recommendedName>
        <fullName evidence="2">Protein Abitram</fullName>
    </recommendedName>
    <alternativeName>
        <fullName evidence="3">Actin-binding transcription modulator</fullName>
    </alternativeName>
</protein>
<dbReference type="PANTHER" id="PTHR13651">
    <property type="entry name" value="PROTEIN ABITRAM"/>
    <property type="match status" value="1"/>
</dbReference>
<dbReference type="AlphaFoldDB" id="A0AA88HJR4"/>
<dbReference type="InterPro" id="IPR011053">
    <property type="entry name" value="Single_hybrid_motif"/>
</dbReference>
<organism evidence="4 5">
    <name type="scientific">Artemia franciscana</name>
    <name type="common">Brine shrimp</name>
    <name type="synonym">Artemia sanfranciscana</name>
    <dbReference type="NCBI Taxonomy" id="6661"/>
    <lineage>
        <taxon>Eukaryota</taxon>
        <taxon>Metazoa</taxon>
        <taxon>Ecdysozoa</taxon>
        <taxon>Arthropoda</taxon>
        <taxon>Crustacea</taxon>
        <taxon>Branchiopoda</taxon>
        <taxon>Anostraca</taxon>
        <taxon>Artemiidae</taxon>
        <taxon>Artemia</taxon>
    </lineage>
</organism>
<sequence>MDSSSVVTCDIADSVDLNIPFQTVTERYYTPFYFCGKDHEDFRALQHSNKLFVITLAPTHSILKGKKTVTKVDFDVGPNSNRLENVVSGKGKRGAQFLMPDSLLCFIETSDGERYEVRSCVKGKLVEVNSLLVTNPSLITSHPDSKGYIAIIICPLSAKNKEYEHLMNEKDYQKYSSELNNVQ</sequence>
<evidence type="ECO:0000256" key="2">
    <source>
        <dbReference type="ARBA" id="ARBA00019325"/>
    </source>
</evidence>
<dbReference type="GO" id="GO:0051015">
    <property type="term" value="F:actin filament binding"/>
    <property type="evidence" value="ECO:0007669"/>
    <property type="project" value="TreeGrafter"/>
</dbReference>
<dbReference type="Gene3D" id="2.40.50.100">
    <property type="match status" value="1"/>
</dbReference>
<dbReference type="GO" id="GO:0030425">
    <property type="term" value="C:dendrite"/>
    <property type="evidence" value="ECO:0007669"/>
    <property type="project" value="TreeGrafter"/>
</dbReference>
<dbReference type="Proteomes" id="UP001187531">
    <property type="component" value="Unassembled WGS sequence"/>
</dbReference>
<dbReference type="GO" id="GO:0030833">
    <property type="term" value="P:regulation of actin filament polymerization"/>
    <property type="evidence" value="ECO:0007669"/>
    <property type="project" value="TreeGrafter"/>
</dbReference>
<evidence type="ECO:0000256" key="1">
    <source>
        <dbReference type="ARBA" id="ARBA00010764"/>
    </source>
</evidence>
<comment type="similarity">
    <text evidence="1">Belongs to the ABITRAM family.</text>
</comment>
<dbReference type="GO" id="GO:0032433">
    <property type="term" value="C:filopodium tip"/>
    <property type="evidence" value="ECO:0007669"/>
    <property type="project" value="TreeGrafter"/>
</dbReference>
<dbReference type="GO" id="GO:0051489">
    <property type="term" value="P:regulation of filopodium assembly"/>
    <property type="evidence" value="ECO:0007669"/>
    <property type="project" value="TreeGrafter"/>
</dbReference>
<reference evidence="4" key="1">
    <citation type="submission" date="2023-07" db="EMBL/GenBank/DDBJ databases">
        <title>Chromosome-level genome assembly of Artemia franciscana.</title>
        <authorList>
            <person name="Jo E."/>
        </authorList>
    </citation>
    <scope>NUCLEOTIDE SEQUENCE</scope>
    <source>
        <tissue evidence="4">Whole body</tissue>
    </source>
</reference>